<feature type="compositionally biased region" description="Low complexity" evidence="8">
    <location>
        <begin position="1"/>
        <end position="22"/>
    </location>
</feature>
<feature type="compositionally biased region" description="Low complexity" evidence="8">
    <location>
        <begin position="170"/>
        <end position="182"/>
    </location>
</feature>
<gene>
    <name evidence="10" type="ORF">L228DRAFT_266999</name>
</gene>
<dbReference type="InterPro" id="IPR022357">
    <property type="entry name" value="MIP_CS"/>
</dbReference>
<dbReference type="OMA" id="YNQYRNP"/>
<keyword evidence="4 9" id="KW-0812">Transmembrane</keyword>
<evidence type="ECO:0000256" key="8">
    <source>
        <dbReference type="SAM" id="MobiDB-lite"/>
    </source>
</evidence>
<evidence type="ECO:0000313" key="10">
    <source>
        <dbReference type="EMBL" id="KZF24687.1"/>
    </source>
</evidence>
<feature type="compositionally biased region" description="Polar residues" evidence="8">
    <location>
        <begin position="23"/>
        <end position="37"/>
    </location>
</feature>
<dbReference type="GO" id="GO:0005886">
    <property type="term" value="C:plasma membrane"/>
    <property type="evidence" value="ECO:0007669"/>
    <property type="project" value="TreeGrafter"/>
</dbReference>
<dbReference type="EMBL" id="KV407456">
    <property type="protein sequence ID" value="KZF24687.1"/>
    <property type="molecule type" value="Genomic_DNA"/>
</dbReference>
<evidence type="ECO:0000256" key="2">
    <source>
        <dbReference type="ARBA" id="ARBA00006175"/>
    </source>
</evidence>
<keyword evidence="5" id="KW-0677">Repeat</keyword>
<dbReference type="STRING" id="1328760.A0A161TFA5"/>
<dbReference type="InterPro" id="IPR000425">
    <property type="entry name" value="MIP"/>
</dbReference>
<dbReference type="Gene3D" id="1.20.1080.10">
    <property type="entry name" value="Glycerol uptake facilitator protein"/>
    <property type="match status" value="1"/>
</dbReference>
<dbReference type="GO" id="GO:0015254">
    <property type="term" value="F:glycerol channel activity"/>
    <property type="evidence" value="ECO:0007669"/>
    <property type="project" value="TreeGrafter"/>
</dbReference>
<feature type="compositionally biased region" description="Basic and acidic residues" evidence="8">
    <location>
        <begin position="227"/>
        <end position="252"/>
    </location>
</feature>
<keyword evidence="11" id="KW-1185">Reference proteome</keyword>
<sequence>MPSQSSQSRATGSQQQQQQQQSNLTHRNTASSRQDPGQNGERPLPEHRTASHWGFGGHHTGPPDAQHGSHWFPHFSTSGNHLLHHPHHEGTYVHPEYTKLNRHYGKPRKGPLWTLAKPLPRVVRPGMRRDNDIDGTQAVETHAKGGTEVAPQIGNTPGNPESQPQRESEPEQTQPTNEPEQSSADQGDSQRFTEDGRLRRPLASEVHFPPDEKDENGDPQQQPPEYHNWHEHQPGKPPVDHGPHGHGDHGDADVDEFLNAWAHIRHMFREPIAEWLGTAVTVCIGVCADLAAVTSGPTANTVPSPTWAWGFGCMLGIYISGGVSGGHLNPAISIALSVFRGFPTRNCIIYIIAQFLGALTGGGIALALYRDAILKFDNGVLNPLTTGVAMYTQPKSFISPATSFFNEYVGTAILACSVFALGDDTNAPPGAGMHSFIIGLLVVVICMSFGYNTSACLNPARDFGPRLAALMAGYGHTTFTAYHCWWLWGAWIATTSGAIAGGALYDIAIFIGGESPINYPKKRRYRAWLKLQARWWRRLGLLGFARDRQKAEDLEEKISEAE</sequence>
<dbReference type="SUPFAM" id="SSF81338">
    <property type="entry name" value="Aquaporin-like"/>
    <property type="match status" value="1"/>
</dbReference>
<dbReference type="PANTHER" id="PTHR43829">
    <property type="entry name" value="AQUAPORIN OR AQUAGLYCEROPORIN RELATED"/>
    <property type="match status" value="1"/>
</dbReference>
<evidence type="ECO:0000256" key="9">
    <source>
        <dbReference type="SAM" id="Phobius"/>
    </source>
</evidence>
<dbReference type="Proteomes" id="UP000076632">
    <property type="component" value="Unassembled WGS sequence"/>
</dbReference>
<dbReference type="AlphaFoldDB" id="A0A161TFA5"/>
<feature type="transmembrane region" description="Helical" evidence="9">
    <location>
        <begin position="463"/>
        <end position="482"/>
    </location>
</feature>
<evidence type="ECO:0000256" key="6">
    <source>
        <dbReference type="ARBA" id="ARBA00022989"/>
    </source>
</evidence>
<name>A0A161TFA5_XYLHT</name>
<dbReference type="InParanoid" id="A0A161TFA5"/>
<keyword evidence="3" id="KW-0813">Transport</keyword>
<dbReference type="FunFam" id="1.20.1080.10:FF:000022">
    <property type="entry name" value="MIP aquaporin"/>
    <property type="match status" value="1"/>
</dbReference>
<dbReference type="FunCoup" id="A0A161TFA5">
    <property type="interactions" value="19"/>
</dbReference>
<feature type="transmembrane region" description="Helical" evidence="9">
    <location>
        <begin position="307"/>
        <end position="326"/>
    </location>
</feature>
<evidence type="ECO:0000256" key="4">
    <source>
        <dbReference type="ARBA" id="ARBA00022692"/>
    </source>
</evidence>
<reference evidence="10 11" key="1">
    <citation type="journal article" date="2016" name="Fungal Biol.">
        <title>The genome of Xylona heveae provides a window into fungal endophytism.</title>
        <authorList>
            <person name="Gazis R."/>
            <person name="Kuo A."/>
            <person name="Riley R."/>
            <person name="LaButti K."/>
            <person name="Lipzen A."/>
            <person name="Lin J."/>
            <person name="Amirebrahimi M."/>
            <person name="Hesse C.N."/>
            <person name="Spatafora J.W."/>
            <person name="Henrissat B."/>
            <person name="Hainaut M."/>
            <person name="Grigoriev I.V."/>
            <person name="Hibbett D.S."/>
        </authorList>
    </citation>
    <scope>NUCLEOTIDE SEQUENCE [LARGE SCALE GENOMIC DNA]</scope>
    <source>
        <strain evidence="10 11">TC161</strain>
    </source>
</reference>
<dbReference type="GeneID" id="28900073"/>
<feature type="transmembrane region" description="Helical" evidence="9">
    <location>
        <begin position="347"/>
        <end position="369"/>
    </location>
</feature>
<keyword evidence="7 9" id="KW-0472">Membrane</keyword>
<dbReference type="NCBIfam" id="TIGR00861">
    <property type="entry name" value="MIP"/>
    <property type="match status" value="1"/>
</dbReference>
<dbReference type="RefSeq" id="XP_018190242.1">
    <property type="nucleotide sequence ID" value="XM_018334936.1"/>
</dbReference>
<feature type="region of interest" description="Disordered" evidence="8">
    <location>
        <begin position="144"/>
        <end position="252"/>
    </location>
</feature>
<feature type="region of interest" description="Disordered" evidence="8">
    <location>
        <begin position="1"/>
        <end position="73"/>
    </location>
</feature>
<dbReference type="Pfam" id="PF00230">
    <property type="entry name" value="MIP"/>
    <property type="match status" value="1"/>
</dbReference>
<evidence type="ECO:0000256" key="5">
    <source>
        <dbReference type="ARBA" id="ARBA00022737"/>
    </source>
</evidence>
<dbReference type="PRINTS" id="PR00783">
    <property type="entry name" value="MINTRINSICP"/>
</dbReference>
<comment type="similarity">
    <text evidence="2">Belongs to the MIP/aquaporin (TC 1.A.8) family.</text>
</comment>
<evidence type="ECO:0000256" key="3">
    <source>
        <dbReference type="ARBA" id="ARBA00022448"/>
    </source>
</evidence>
<dbReference type="PROSITE" id="PS00221">
    <property type="entry name" value="MIP"/>
    <property type="match status" value="1"/>
</dbReference>
<accession>A0A161TFA5</accession>
<comment type="subcellular location">
    <subcellularLocation>
        <location evidence="1">Membrane</location>
        <topology evidence="1">Multi-pass membrane protein</topology>
    </subcellularLocation>
</comment>
<organism evidence="10 11">
    <name type="scientific">Xylona heveae (strain CBS 132557 / TC161)</name>
    <dbReference type="NCBI Taxonomy" id="1328760"/>
    <lineage>
        <taxon>Eukaryota</taxon>
        <taxon>Fungi</taxon>
        <taxon>Dikarya</taxon>
        <taxon>Ascomycota</taxon>
        <taxon>Pezizomycotina</taxon>
        <taxon>Xylonomycetes</taxon>
        <taxon>Xylonales</taxon>
        <taxon>Xylonaceae</taxon>
        <taxon>Xylona</taxon>
    </lineage>
</organism>
<dbReference type="InterPro" id="IPR050363">
    <property type="entry name" value="MIP/Aquaporin"/>
</dbReference>
<evidence type="ECO:0000313" key="11">
    <source>
        <dbReference type="Proteomes" id="UP000076632"/>
    </source>
</evidence>
<keyword evidence="6 9" id="KW-1133">Transmembrane helix</keyword>
<protein>
    <submittedName>
        <fullName evidence="10">Aquaporin</fullName>
    </submittedName>
</protein>
<feature type="transmembrane region" description="Helical" evidence="9">
    <location>
        <begin position="275"/>
        <end position="295"/>
    </location>
</feature>
<dbReference type="GO" id="GO:0015250">
    <property type="term" value="F:water channel activity"/>
    <property type="evidence" value="ECO:0007669"/>
    <property type="project" value="TreeGrafter"/>
</dbReference>
<evidence type="ECO:0000256" key="7">
    <source>
        <dbReference type="ARBA" id="ARBA00023136"/>
    </source>
</evidence>
<evidence type="ECO:0000256" key="1">
    <source>
        <dbReference type="ARBA" id="ARBA00004141"/>
    </source>
</evidence>
<feature type="transmembrane region" description="Helical" evidence="9">
    <location>
        <begin position="488"/>
        <end position="513"/>
    </location>
</feature>
<dbReference type="InterPro" id="IPR023271">
    <property type="entry name" value="Aquaporin-like"/>
</dbReference>
<feature type="transmembrane region" description="Helical" evidence="9">
    <location>
        <begin position="431"/>
        <end position="451"/>
    </location>
</feature>
<dbReference type="PANTHER" id="PTHR43829:SF24">
    <property type="entry name" value="MIP AQUAPORIN (EUROFUNG)"/>
    <property type="match status" value="1"/>
</dbReference>
<dbReference type="CDD" id="cd00333">
    <property type="entry name" value="MIP"/>
    <property type="match status" value="1"/>
</dbReference>
<dbReference type="OrthoDB" id="3222at2759"/>
<proteinExistence type="inferred from homology"/>